<accession>A0A3S1BR50</accession>
<name>A0A3S1BR50_ELYCH</name>
<keyword evidence="1" id="KW-0812">Transmembrane</keyword>
<comment type="caution">
    <text evidence="2">The sequence shown here is derived from an EMBL/GenBank/DDBJ whole genome shotgun (WGS) entry which is preliminary data.</text>
</comment>
<evidence type="ECO:0000256" key="1">
    <source>
        <dbReference type="SAM" id="Phobius"/>
    </source>
</evidence>
<feature type="transmembrane region" description="Helical" evidence="1">
    <location>
        <begin position="20"/>
        <end position="40"/>
    </location>
</feature>
<dbReference type="OrthoDB" id="6127581at2759"/>
<organism evidence="2 3">
    <name type="scientific">Elysia chlorotica</name>
    <name type="common">Eastern emerald elysia</name>
    <name type="synonym">Sea slug</name>
    <dbReference type="NCBI Taxonomy" id="188477"/>
    <lineage>
        <taxon>Eukaryota</taxon>
        <taxon>Metazoa</taxon>
        <taxon>Spiralia</taxon>
        <taxon>Lophotrochozoa</taxon>
        <taxon>Mollusca</taxon>
        <taxon>Gastropoda</taxon>
        <taxon>Heterobranchia</taxon>
        <taxon>Euthyneura</taxon>
        <taxon>Panpulmonata</taxon>
        <taxon>Sacoglossa</taxon>
        <taxon>Placobranchoidea</taxon>
        <taxon>Plakobranchidae</taxon>
        <taxon>Elysia</taxon>
    </lineage>
</organism>
<keyword evidence="3" id="KW-1185">Reference proteome</keyword>
<dbReference type="AlphaFoldDB" id="A0A3S1BR50"/>
<sequence length="171" mass="18692">MPSEECTSLLGRVLFRLGQLLLAAGIMMTFLGISTSNWVVRPKVNYATQNIQANSTLVTENFGLFIACRQSEFGRGRGECGSVWKNTNFVTVVMLTSMVIFAGEVKNKAERVSGQEDEKSGWSFIVALIGLIFCVLGLVLVTMLRDLPIQKPGLKGGTWLRVASRSSGQRA</sequence>
<evidence type="ECO:0000313" key="2">
    <source>
        <dbReference type="EMBL" id="RUS89447.1"/>
    </source>
</evidence>
<feature type="transmembrane region" description="Helical" evidence="1">
    <location>
        <begin position="83"/>
        <end position="102"/>
    </location>
</feature>
<protein>
    <submittedName>
        <fullName evidence="2">Uncharacterized protein</fullName>
    </submittedName>
</protein>
<evidence type="ECO:0000313" key="3">
    <source>
        <dbReference type="Proteomes" id="UP000271974"/>
    </source>
</evidence>
<reference evidence="2 3" key="1">
    <citation type="submission" date="2019-01" db="EMBL/GenBank/DDBJ databases">
        <title>A draft genome assembly of the solar-powered sea slug Elysia chlorotica.</title>
        <authorList>
            <person name="Cai H."/>
            <person name="Li Q."/>
            <person name="Fang X."/>
            <person name="Li J."/>
            <person name="Curtis N.E."/>
            <person name="Altenburger A."/>
            <person name="Shibata T."/>
            <person name="Feng M."/>
            <person name="Maeda T."/>
            <person name="Schwartz J.A."/>
            <person name="Shigenobu S."/>
            <person name="Lundholm N."/>
            <person name="Nishiyama T."/>
            <person name="Yang H."/>
            <person name="Hasebe M."/>
            <person name="Li S."/>
            <person name="Pierce S.K."/>
            <person name="Wang J."/>
        </authorList>
    </citation>
    <scope>NUCLEOTIDE SEQUENCE [LARGE SCALE GENOMIC DNA]</scope>
    <source>
        <strain evidence="2">EC2010</strain>
        <tissue evidence="2">Whole organism of an adult</tissue>
    </source>
</reference>
<keyword evidence="1" id="KW-0472">Membrane</keyword>
<dbReference type="EMBL" id="RQTK01000056">
    <property type="protein sequence ID" value="RUS89447.1"/>
    <property type="molecule type" value="Genomic_DNA"/>
</dbReference>
<feature type="transmembrane region" description="Helical" evidence="1">
    <location>
        <begin position="122"/>
        <end position="144"/>
    </location>
</feature>
<keyword evidence="1" id="KW-1133">Transmembrane helix</keyword>
<proteinExistence type="predicted"/>
<gene>
    <name evidence="2" type="ORF">EGW08_002820</name>
</gene>
<dbReference type="Proteomes" id="UP000271974">
    <property type="component" value="Unassembled WGS sequence"/>
</dbReference>